<dbReference type="InterPro" id="IPR036625">
    <property type="entry name" value="E3-bd_dom_sf"/>
</dbReference>
<dbReference type="Pfam" id="PF00198">
    <property type="entry name" value="2-oxoacid_dh"/>
    <property type="match status" value="1"/>
</dbReference>
<dbReference type="InterPro" id="IPR023213">
    <property type="entry name" value="CAT-like_dom_sf"/>
</dbReference>
<proteinExistence type="inferred from homology"/>
<dbReference type="SUPFAM" id="SSF52777">
    <property type="entry name" value="CoA-dependent acyltransferases"/>
    <property type="match status" value="1"/>
</dbReference>
<organism evidence="3 4">
    <name type="scientific">Streptomyces lasiicapitis</name>
    <dbReference type="NCBI Taxonomy" id="1923961"/>
    <lineage>
        <taxon>Bacteria</taxon>
        <taxon>Bacillati</taxon>
        <taxon>Actinomycetota</taxon>
        <taxon>Actinomycetes</taxon>
        <taxon>Kitasatosporales</taxon>
        <taxon>Streptomycetaceae</taxon>
        <taxon>Streptomyces</taxon>
    </lineage>
</organism>
<dbReference type="InterPro" id="IPR001078">
    <property type="entry name" value="2-oxoacid_DH_actylTfrase"/>
</dbReference>
<dbReference type="InterPro" id="IPR004167">
    <property type="entry name" value="PSBD"/>
</dbReference>
<dbReference type="InterPro" id="IPR045257">
    <property type="entry name" value="E2/Pdx1"/>
</dbReference>
<evidence type="ECO:0000313" key="3">
    <source>
        <dbReference type="EMBL" id="GGO40866.1"/>
    </source>
</evidence>
<evidence type="ECO:0000313" key="4">
    <source>
        <dbReference type="Proteomes" id="UP000656881"/>
    </source>
</evidence>
<dbReference type="PROSITE" id="PS51826">
    <property type="entry name" value="PSBD"/>
    <property type="match status" value="1"/>
</dbReference>
<name>A0ABQ2LNA0_9ACTN</name>
<accession>A0ABQ2LNA0</accession>
<reference evidence="4" key="1">
    <citation type="journal article" date="2019" name="Int. J. Syst. Evol. Microbiol.">
        <title>The Global Catalogue of Microorganisms (GCM) 10K type strain sequencing project: providing services to taxonomists for standard genome sequencing and annotation.</title>
        <authorList>
            <consortium name="The Broad Institute Genomics Platform"/>
            <consortium name="The Broad Institute Genome Sequencing Center for Infectious Disease"/>
            <person name="Wu L."/>
            <person name="Ma J."/>
        </authorList>
    </citation>
    <scope>NUCLEOTIDE SEQUENCE [LARGE SCALE GENOMIC DNA]</scope>
    <source>
        <strain evidence="4">CGMCC 4.7349</strain>
    </source>
</reference>
<keyword evidence="4" id="KW-1185">Reference proteome</keyword>
<dbReference type="Proteomes" id="UP000656881">
    <property type="component" value="Unassembled WGS sequence"/>
</dbReference>
<comment type="caution">
    <text evidence="3">The sequence shown here is derived from an EMBL/GenBank/DDBJ whole genome shotgun (WGS) entry which is preliminary data.</text>
</comment>
<evidence type="ECO:0000259" key="2">
    <source>
        <dbReference type="PROSITE" id="PS51826"/>
    </source>
</evidence>
<dbReference type="PANTHER" id="PTHR23151:SF90">
    <property type="entry name" value="DIHYDROLIPOYLLYSINE-RESIDUE ACETYLTRANSFERASE COMPONENT OF PYRUVATE DEHYDROGENASE COMPLEX, MITOCHONDRIAL-RELATED"/>
    <property type="match status" value="1"/>
</dbReference>
<dbReference type="EMBL" id="BMNG01000004">
    <property type="protein sequence ID" value="GGO40866.1"/>
    <property type="molecule type" value="Genomic_DNA"/>
</dbReference>
<sequence length="271" mass="28396">MTRAYGAAAVADVPGAAADRRVFSSPLARRLAREAGLSPEGIPGTGPGGRVVRRDVVAAVARGEGAVGRGESIDSKHFVPHFHLRGSARVGELLALRRRLNEYTGREGTAHITVNDLLLKAAALAHRAVPAYDSVDVAIAVATERGLVTPVLRAADRLSLTALAETAADLAARARTGRLDPQELVGGTLALINLGAYGTEEFAAVVNPPHAASLAVGASRDEAVVVDGQVRAEPVLRATLSVDHRLVDGAVAARWMREFTSLLEQPTRLLL</sequence>
<dbReference type="Gene3D" id="4.10.320.10">
    <property type="entry name" value="E3-binding domain"/>
    <property type="match status" value="1"/>
</dbReference>
<gene>
    <name evidence="3" type="ORF">GCM10012286_19650</name>
</gene>
<comment type="similarity">
    <text evidence="1">Belongs to the 2-oxoacid dehydrogenase family.</text>
</comment>
<evidence type="ECO:0000256" key="1">
    <source>
        <dbReference type="ARBA" id="ARBA00007317"/>
    </source>
</evidence>
<dbReference type="SUPFAM" id="SSF47005">
    <property type="entry name" value="Peripheral subunit-binding domain of 2-oxo acid dehydrogenase complex"/>
    <property type="match status" value="1"/>
</dbReference>
<protein>
    <recommendedName>
        <fullName evidence="2">Peripheral subunit-binding (PSBD) domain-containing protein</fullName>
    </recommendedName>
</protein>
<feature type="domain" description="Peripheral subunit-binding (PSBD)" evidence="2">
    <location>
        <begin position="23"/>
        <end position="60"/>
    </location>
</feature>
<dbReference type="Gene3D" id="3.30.559.10">
    <property type="entry name" value="Chloramphenicol acetyltransferase-like domain"/>
    <property type="match status" value="1"/>
</dbReference>
<dbReference type="PANTHER" id="PTHR23151">
    <property type="entry name" value="DIHYDROLIPOAMIDE ACETYL/SUCCINYL-TRANSFERASE-RELATED"/>
    <property type="match status" value="1"/>
</dbReference>
<dbReference type="RefSeq" id="WP_189173632.1">
    <property type="nucleotide sequence ID" value="NZ_BMNG01000004.1"/>
</dbReference>
<dbReference type="Pfam" id="PF02817">
    <property type="entry name" value="E3_binding"/>
    <property type="match status" value="1"/>
</dbReference>